<reference evidence="1" key="1">
    <citation type="submission" date="2021-04" db="EMBL/GenBank/DDBJ databases">
        <authorList>
            <person name="Chebbi M.A.C M."/>
        </authorList>
    </citation>
    <scope>NUCLEOTIDE SEQUENCE</scope>
</reference>
<dbReference type="Proteomes" id="UP000786811">
    <property type="component" value="Unassembled WGS sequence"/>
</dbReference>
<organism evidence="1 2">
    <name type="scientific">Cotesia congregata</name>
    <name type="common">Parasitoid wasp</name>
    <name type="synonym">Apanteles congregatus</name>
    <dbReference type="NCBI Taxonomy" id="51543"/>
    <lineage>
        <taxon>Eukaryota</taxon>
        <taxon>Metazoa</taxon>
        <taxon>Ecdysozoa</taxon>
        <taxon>Arthropoda</taxon>
        <taxon>Hexapoda</taxon>
        <taxon>Insecta</taxon>
        <taxon>Pterygota</taxon>
        <taxon>Neoptera</taxon>
        <taxon>Endopterygota</taxon>
        <taxon>Hymenoptera</taxon>
        <taxon>Apocrita</taxon>
        <taxon>Ichneumonoidea</taxon>
        <taxon>Braconidae</taxon>
        <taxon>Microgastrinae</taxon>
        <taxon>Cotesia</taxon>
    </lineage>
</organism>
<name>A0A8J2MGB9_COTCN</name>
<sequence length="279" mass="32243">MTSIESAVTPLSINIIFGFPCFYHRNIDQLINKDIIVKCEFKVDEKGVLYHVIHFRNGSSSKLISQLPSCRYVAGYDNSTITLYEIISTFILSPLSRVSVDTRFVYLCILFNDLFMYINELTVKKIVNSYLIGNENRIKSFCDNIVFVNAHNRLSFLLRNTLMTVESSKSKLQLIRQLTSILFIVKYILFSRITKLSRGEKTNNEDGNNRGSRVLHEGICKLKQFKCRMTFVDESPLHSVFCMQMTARNSNAYRLLRLIDIFNIPVEPSQNIINQVFSM</sequence>
<evidence type="ECO:0000313" key="1">
    <source>
        <dbReference type="EMBL" id="CAG5090005.1"/>
    </source>
</evidence>
<accession>A0A8J2MGB9</accession>
<dbReference type="OrthoDB" id="7647556at2759"/>
<keyword evidence="2" id="KW-1185">Reference proteome</keyword>
<evidence type="ECO:0000313" key="2">
    <source>
        <dbReference type="Proteomes" id="UP000786811"/>
    </source>
</evidence>
<dbReference type="AlphaFoldDB" id="A0A8J2MGB9"/>
<gene>
    <name evidence="1" type="ORF">HICCMSTLAB_LOCUS5456</name>
</gene>
<protein>
    <submittedName>
        <fullName evidence="1">Cc_ToNVorf29</fullName>
    </submittedName>
</protein>
<comment type="caution">
    <text evidence="1">The sequence shown here is derived from an EMBL/GenBank/DDBJ whole genome shotgun (WGS) entry which is preliminary data.</text>
</comment>
<dbReference type="EMBL" id="CAJNRD030001119">
    <property type="protein sequence ID" value="CAG5090005.1"/>
    <property type="molecule type" value="Genomic_DNA"/>
</dbReference>
<proteinExistence type="predicted"/>